<evidence type="ECO:0000256" key="2">
    <source>
        <dbReference type="SAM" id="SignalP"/>
    </source>
</evidence>
<dbReference type="PANTHER" id="PTHR46825">
    <property type="entry name" value="D-ALANYL-D-ALANINE-CARBOXYPEPTIDASE/ENDOPEPTIDASE AMPH"/>
    <property type="match status" value="1"/>
</dbReference>
<evidence type="ECO:0000313" key="6">
    <source>
        <dbReference type="Proteomes" id="UP000238701"/>
    </source>
</evidence>
<dbReference type="EMBL" id="OMOD01000129">
    <property type="protein sequence ID" value="SPF41481.1"/>
    <property type="molecule type" value="Genomic_DNA"/>
</dbReference>
<proteinExistence type="predicted"/>
<dbReference type="Gene3D" id="3.40.710.10">
    <property type="entry name" value="DD-peptidase/beta-lactamase superfamily"/>
    <property type="match status" value="1"/>
</dbReference>
<reference evidence="6" key="1">
    <citation type="submission" date="2018-02" db="EMBL/GenBank/DDBJ databases">
        <authorList>
            <person name="Hausmann B."/>
        </authorList>
    </citation>
    <scope>NUCLEOTIDE SEQUENCE [LARGE SCALE GENOMIC DNA]</scope>
    <source>
        <strain evidence="6">Peat soil MAG SbA1</strain>
    </source>
</reference>
<feature type="coiled-coil region" evidence="1">
    <location>
        <begin position="395"/>
        <end position="422"/>
    </location>
</feature>
<dbReference type="AlphaFoldDB" id="A0A2U3KP73"/>
<gene>
    <name evidence="5" type="ORF">SBA1_360052</name>
</gene>
<protein>
    <submittedName>
        <fullName evidence="5">Beta-lactamase</fullName>
    </submittedName>
</protein>
<feature type="signal peptide" evidence="2">
    <location>
        <begin position="1"/>
        <end position="24"/>
    </location>
</feature>
<dbReference type="PANTHER" id="PTHR46825:SF15">
    <property type="entry name" value="BETA-LACTAMASE-RELATED DOMAIN-CONTAINING PROTEIN"/>
    <property type="match status" value="1"/>
</dbReference>
<sequence>MPSLLLKRLSVMFASAVLATSLWAQSASAPPSAPPADLDAYVAASMKAFEVPGMAVAIVKDGKIVVAKGYGVRKLGDPTPVDEFTMFGIGSNTKAFTTAALATLVDEGKLSWDDPVYQRLPGFVMYDPYVAHEMTIRDLLTHRSGMGLGEGDLLFWPHSTYSREEVIYKLRFMKPVSSFRSKYAYDNLLYMTAGQIIPAVTGISWDDYVRRRIFAPLGMNHSNVSNSAFKTGDDYAFPHSRVDGKLQVIPFEVLDNAGPAGAINSCAADMAKWVQLQLNRGKFVDREGRLFSEQRSKEMWSPQTILPISDPPAPLAGLKANFADYALGWGVRDYHGRKMVGHTGGVGGFVSRVMLVPEENLGVVVLTNAEEDGAFDSILYHVLDHYFHLPPGDWIAAYKAAKDKEEEDAAETMKKAEAARAANSKPSLPLEKYAGVYNDAWYGPITIRMENGGLVISFDHTPGMVGDLEHWQYDTFKAHWRVRTIEDAFVTFSLNPDGAIDSAKMAAVSPLADFSFDYQDLLLKPEKK</sequence>
<dbReference type="SUPFAM" id="SSF56601">
    <property type="entry name" value="beta-lactamase/transpeptidase-like"/>
    <property type="match status" value="1"/>
</dbReference>
<evidence type="ECO:0000256" key="1">
    <source>
        <dbReference type="SAM" id="Coils"/>
    </source>
</evidence>
<organism evidence="5 6">
    <name type="scientific">Candidatus Sulfotelmatobacter kueseliae</name>
    <dbReference type="NCBI Taxonomy" id="2042962"/>
    <lineage>
        <taxon>Bacteria</taxon>
        <taxon>Pseudomonadati</taxon>
        <taxon>Acidobacteriota</taxon>
        <taxon>Terriglobia</taxon>
        <taxon>Terriglobales</taxon>
        <taxon>Candidatus Korobacteraceae</taxon>
        <taxon>Candidatus Sulfotelmatobacter</taxon>
    </lineage>
</organism>
<evidence type="ECO:0000259" key="3">
    <source>
        <dbReference type="Pfam" id="PF00144"/>
    </source>
</evidence>
<evidence type="ECO:0000313" key="5">
    <source>
        <dbReference type="EMBL" id="SPF41481.1"/>
    </source>
</evidence>
<feature type="chain" id="PRO_5015439717" evidence="2">
    <location>
        <begin position="25"/>
        <end position="528"/>
    </location>
</feature>
<dbReference type="InterPro" id="IPR001466">
    <property type="entry name" value="Beta-lactam-related"/>
</dbReference>
<feature type="domain" description="Beta-lactamase-related" evidence="3">
    <location>
        <begin position="38"/>
        <end position="374"/>
    </location>
</feature>
<keyword evidence="2" id="KW-0732">Signal</keyword>
<dbReference type="Gene3D" id="2.40.128.600">
    <property type="match status" value="1"/>
</dbReference>
<dbReference type="InterPro" id="IPR012338">
    <property type="entry name" value="Beta-lactam/transpept-like"/>
</dbReference>
<keyword evidence="1" id="KW-0175">Coiled coil</keyword>
<accession>A0A2U3KP73</accession>
<dbReference type="InterPro" id="IPR021860">
    <property type="entry name" value="Peptidase_S12_Pab87-rel_C"/>
</dbReference>
<dbReference type="InterPro" id="IPR050491">
    <property type="entry name" value="AmpC-like"/>
</dbReference>
<dbReference type="Proteomes" id="UP000238701">
    <property type="component" value="Unassembled WGS sequence"/>
</dbReference>
<feature type="domain" description="Peptidase S12 Pab87-related C-terminal" evidence="4">
    <location>
        <begin position="420"/>
        <end position="523"/>
    </location>
</feature>
<evidence type="ECO:0000259" key="4">
    <source>
        <dbReference type="Pfam" id="PF11954"/>
    </source>
</evidence>
<dbReference type="Pfam" id="PF00144">
    <property type="entry name" value="Beta-lactamase"/>
    <property type="match status" value="1"/>
</dbReference>
<dbReference type="Pfam" id="PF11954">
    <property type="entry name" value="DUF3471"/>
    <property type="match status" value="1"/>
</dbReference>
<name>A0A2U3KP73_9BACT</name>